<dbReference type="Proteomes" id="UP001500711">
    <property type="component" value="Unassembled WGS sequence"/>
</dbReference>
<dbReference type="Pfam" id="PF19865">
    <property type="entry name" value="DUF6338"/>
    <property type="match status" value="1"/>
</dbReference>
<proteinExistence type="predicted"/>
<protein>
    <recommendedName>
        <fullName evidence="3">Immunity protein 53</fullName>
    </recommendedName>
</protein>
<gene>
    <name evidence="1" type="ORF">GCM10022267_03870</name>
</gene>
<dbReference type="InterPro" id="IPR045919">
    <property type="entry name" value="DUF6338"/>
</dbReference>
<organism evidence="1 2">
    <name type="scientific">Lentzea roselyniae</name>
    <dbReference type="NCBI Taxonomy" id="531940"/>
    <lineage>
        <taxon>Bacteria</taxon>
        <taxon>Bacillati</taxon>
        <taxon>Actinomycetota</taxon>
        <taxon>Actinomycetes</taxon>
        <taxon>Pseudonocardiales</taxon>
        <taxon>Pseudonocardiaceae</taxon>
        <taxon>Lentzea</taxon>
    </lineage>
</organism>
<dbReference type="EMBL" id="BAABBE010000001">
    <property type="protein sequence ID" value="GAA3620921.1"/>
    <property type="molecule type" value="Genomic_DNA"/>
</dbReference>
<sequence>MFRVYSPIPTAWDYIGPDVSGYVRILTKDGTWLGGYAGARKFVSAYPESREIFLDRAFSLDANGEFGDEVTDTAGMWINCAEILAIQLFKSPSEAALLDSGSPAETGDTQAVQGEN</sequence>
<evidence type="ECO:0000313" key="2">
    <source>
        <dbReference type="Proteomes" id="UP001500711"/>
    </source>
</evidence>
<reference evidence="2" key="1">
    <citation type="journal article" date="2019" name="Int. J. Syst. Evol. Microbiol.">
        <title>The Global Catalogue of Microorganisms (GCM) 10K type strain sequencing project: providing services to taxonomists for standard genome sequencing and annotation.</title>
        <authorList>
            <consortium name="The Broad Institute Genomics Platform"/>
            <consortium name="The Broad Institute Genome Sequencing Center for Infectious Disease"/>
            <person name="Wu L."/>
            <person name="Ma J."/>
        </authorList>
    </citation>
    <scope>NUCLEOTIDE SEQUENCE [LARGE SCALE GENOMIC DNA]</scope>
    <source>
        <strain evidence="2">JCM 17494</strain>
    </source>
</reference>
<evidence type="ECO:0008006" key="3">
    <source>
        <dbReference type="Google" id="ProtNLM"/>
    </source>
</evidence>
<evidence type="ECO:0000313" key="1">
    <source>
        <dbReference type="EMBL" id="GAA3620921.1"/>
    </source>
</evidence>
<accession>A0ABP6ZX61</accession>
<comment type="caution">
    <text evidence="1">The sequence shown here is derived from an EMBL/GenBank/DDBJ whole genome shotgun (WGS) entry which is preliminary data.</text>
</comment>
<name>A0ABP6ZX61_9PSEU</name>
<keyword evidence="2" id="KW-1185">Reference proteome</keyword>